<dbReference type="InterPro" id="IPR025309">
    <property type="entry name" value="KTSC_dom"/>
</dbReference>
<dbReference type="AlphaFoldDB" id="A0A095SWE8"/>
<evidence type="ECO:0000313" key="3">
    <source>
        <dbReference type="Proteomes" id="UP000029554"/>
    </source>
</evidence>
<dbReference type="OrthoDB" id="1366580at2"/>
<proteinExistence type="predicted"/>
<reference evidence="2 3" key="1">
    <citation type="submission" date="2014-09" db="EMBL/GenBank/DDBJ databases">
        <title>Whole Genome Shotgun of Flavobacterium aquatile LMG 4008.</title>
        <authorList>
            <person name="Gale A.N."/>
            <person name="Pipes S.E."/>
            <person name="Newman J.D."/>
        </authorList>
    </citation>
    <scope>NUCLEOTIDE SEQUENCE [LARGE SCALE GENOMIC DNA]</scope>
    <source>
        <strain evidence="2 3">LMG 4008</strain>
    </source>
</reference>
<organism evidence="2 3">
    <name type="scientific">Flavobacterium aquatile LMG 4008 = ATCC 11947</name>
    <dbReference type="NCBI Taxonomy" id="1453498"/>
    <lineage>
        <taxon>Bacteria</taxon>
        <taxon>Pseudomonadati</taxon>
        <taxon>Bacteroidota</taxon>
        <taxon>Flavobacteriia</taxon>
        <taxon>Flavobacteriales</taxon>
        <taxon>Flavobacteriaceae</taxon>
        <taxon>Flavobacterium</taxon>
    </lineage>
</organism>
<gene>
    <name evidence="2" type="ORF">LG45_05000</name>
</gene>
<name>A0A095SWE8_9FLAO</name>
<dbReference type="EMBL" id="JRHH01000002">
    <property type="protein sequence ID" value="KGD68996.1"/>
    <property type="molecule type" value="Genomic_DNA"/>
</dbReference>
<dbReference type="Pfam" id="PF13619">
    <property type="entry name" value="KTSC"/>
    <property type="match status" value="1"/>
</dbReference>
<keyword evidence="3" id="KW-1185">Reference proteome</keyword>
<evidence type="ECO:0000313" key="2">
    <source>
        <dbReference type="EMBL" id="KGD68996.1"/>
    </source>
</evidence>
<accession>A0A095SWE8</accession>
<dbReference type="RefSeq" id="WP_035124921.1">
    <property type="nucleotide sequence ID" value="NZ_JRHH01000002.1"/>
</dbReference>
<dbReference type="Proteomes" id="UP000029554">
    <property type="component" value="Unassembled WGS sequence"/>
</dbReference>
<protein>
    <recommendedName>
        <fullName evidence="1">KTSC domain-containing protein</fullName>
    </recommendedName>
</protein>
<sequence length="69" mass="8401">MTKYPVNAKNILKVGFDEEKEILEIEFKLNVIHHYFNVPIDEFVAFMKASDSEEFYFNYIQCHYHFDIF</sequence>
<feature type="domain" description="KTSC" evidence="1">
    <location>
        <begin position="9"/>
        <end position="64"/>
    </location>
</feature>
<evidence type="ECO:0000259" key="1">
    <source>
        <dbReference type="Pfam" id="PF13619"/>
    </source>
</evidence>
<comment type="caution">
    <text evidence="2">The sequence shown here is derived from an EMBL/GenBank/DDBJ whole genome shotgun (WGS) entry which is preliminary data.</text>
</comment>